<evidence type="ECO:0000256" key="1">
    <source>
        <dbReference type="SAM" id="MobiDB-lite"/>
    </source>
</evidence>
<comment type="caution">
    <text evidence="2">The sequence shown here is derived from an EMBL/GenBank/DDBJ whole genome shotgun (WGS) entry which is preliminary data.</text>
</comment>
<dbReference type="EMBL" id="JARBJD010000004">
    <property type="protein sequence ID" value="KAK2963975.1"/>
    <property type="molecule type" value="Genomic_DNA"/>
</dbReference>
<name>A0ABQ9YJP2_9EUKA</name>
<proteinExistence type="predicted"/>
<reference evidence="2 3" key="1">
    <citation type="journal article" date="2022" name="bioRxiv">
        <title>Genomics of Preaxostyla Flagellates Illuminates Evolutionary Transitions and the Path Towards Mitochondrial Loss.</title>
        <authorList>
            <person name="Novak L.V.F."/>
            <person name="Treitli S.C."/>
            <person name="Pyrih J."/>
            <person name="Halakuc P."/>
            <person name="Pipaliya S.V."/>
            <person name="Vacek V."/>
            <person name="Brzon O."/>
            <person name="Soukal P."/>
            <person name="Eme L."/>
            <person name="Dacks J.B."/>
            <person name="Karnkowska A."/>
            <person name="Elias M."/>
            <person name="Hampl V."/>
        </authorList>
    </citation>
    <scope>NUCLEOTIDE SEQUENCE [LARGE SCALE GENOMIC DNA]</scope>
    <source>
        <strain evidence="2">NAU3</strain>
        <tissue evidence="2">Gut</tissue>
    </source>
</reference>
<protein>
    <submittedName>
        <fullName evidence="2">Uncharacterized protein</fullName>
    </submittedName>
</protein>
<dbReference type="Proteomes" id="UP001281761">
    <property type="component" value="Unassembled WGS sequence"/>
</dbReference>
<keyword evidence="3" id="KW-1185">Reference proteome</keyword>
<accession>A0ABQ9YJP2</accession>
<sequence length="205" mass="23399">MQFRTSRAVEVEFMGNEEVWSGISEQTLRDYFVVDVAAHLYTLLPFDITPEDIDGFVEEEEERALAEPGSILQFKEKGDNFRMKLVILQMLAEYETRLPLFGMHLPTKFQTEHYPAQNPPALSPITANHNPCLLWDLGNVMASMRNQEEVHAAREQLIRRLKRTMNALQLSDFRPIISSSDNRPVKLPSSSAVTTSTEDRSPSKC</sequence>
<evidence type="ECO:0000313" key="3">
    <source>
        <dbReference type="Proteomes" id="UP001281761"/>
    </source>
</evidence>
<evidence type="ECO:0000313" key="2">
    <source>
        <dbReference type="EMBL" id="KAK2963975.1"/>
    </source>
</evidence>
<feature type="compositionally biased region" description="Polar residues" evidence="1">
    <location>
        <begin position="181"/>
        <end position="196"/>
    </location>
</feature>
<organism evidence="2 3">
    <name type="scientific">Blattamonas nauphoetae</name>
    <dbReference type="NCBI Taxonomy" id="2049346"/>
    <lineage>
        <taxon>Eukaryota</taxon>
        <taxon>Metamonada</taxon>
        <taxon>Preaxostyla</taxon>
        <taxon>Oxymonadida</taxon>
        <taxon>Blattamonas</taxon>
    </lineage>
</organism>
<feature type="region of interest" description="Disordered" evidence="1">
    <location>
        <begin position="181"/>
        <end position="205"/>
    </location>
</feature>
<gene>
    <name evidence="2" type="ORF">BLNAU_1056</name>
</gene>